<dbReference type="RefSeq" id="WP_285764690.1">
    <property type="nucleotide sequence ID" value="NZ_BSYJ01000005.1"/>
</dbReference>
<evidence type="ECO:0000313" key="2">
    <source>
        <dbReference type="Proteomes" id="UP001224392"/>
    </source>
</evidence>
<protein>
    <recommendedName>
        <fullName evidence="3">DUF3570 domain-containing protein</fullName>
    </recommendedName>
</protein>
<proteinExistence type="predicted"/>
<gene>
    <name evidence="1" type="ORF">MNKW57_23960</name>
</gene>
<evidence type="ECO:0008006" key="3">
    <source>
        <dbReference type="Google" id="ProtNLM"/>
    </source>
</evidence>
<dbReference type="Pfam" id="PF12094">
    <property type="entry name" value="DUF3570"/>
    <property type="match status" value="2"/>
</dbReference>
<dbReference type="Proteomes" id="UP001224392">
    <property type="component" value="Unassembled WGS sequence"/>
</dbReference>
<name>A0ABQ6M138_9GAMM</name>
<dbReference type="InterPro" id="IPR021953">
    <property type="entry name" value="DUF3570"/>
</dbReference>
<dbReference type="EMBL" id="BSYJ01000005">
    <property type="protein sequence ID" value="GMG88075.1"/>
    <property type="molecule type" value="Genomic_DNA"/>
</dbReference>
<accession>A0ABQ6M138</accession>
<evidence type="ECO:0000313" key="1">
    <source>
        <dbReference type="EMBL" id="GMG88075.1"/>
    </source>
</evidence>
<comment type="caution">
    <text evidence="1">The sequence shown here is derived from an EMBL/GenBank/DDBJ whole genome shotgun (WGS) entry which is preliminary data.</text>
</comment>
<reference evidence="1 2" key="1">
    <citation type="submission" date="2023-04" db="EMBL/GenBank/DDBJ databases">
        <title>Marinobulbifer ophiurae gen. nov., sp. Nov., isolate from tissue of brittle star Ophioplocus japonicus.</title>
        <authorList>
            <person name="Kawano K."/>
            <person name="Sawayama S."/>
            <person name="Nakagawa S."/>
        </authorList>
    </citation>
    <scope>NUCLEOTIDE SEQUENCE [LARGE SCALE GENOMIC DNA]</scope>
    <source>
        <strain evidence="1 2">NKW57</strain>
    </source>
</reference>
<keyword evidence="2" id="KW-1185">Reference proteome</keyword>
<organism evidence="1 2">
    <name type="scientific">Biformimicrobium ophioploci</name>
    <dbReference type="NCBI Taxonomy" id="3036711"/>
    <lineage>
        <taxon>Bacteria</taxon>
        <taxon>Pseudomonadati</taxon>
        <taxon>Pseudomonadota</taxon>
        <taxon>Gammaproteobacteria</taxon>
        <taxon>Cellvibrionales</taxon>
        <taxon>Microbulbiferaceae</taxon>
        <taxon>Biformimicrobium</taxon>
    </lineage>
</organism>
<sequence length="394" mass="44704">MAVTELRSYLTPARLRNLLTGLLVVLCLPAQAAVLPEERVDSLYHSYDGGGVTIDGPSILVRKNIGETVSLSANYYVDMISGASIDVEATASAYSEERKEYSLGADYLVDKTRLSVGYTNSNEDDYQAETTSFSVSQDFFGDLSTLSMRVSFGNDDVGRNGDENFAAEATHRRYGLTWNQVLTPKLMAALSIETVSDEGFLNNPYRSVRYLDPTVEKGFSYEPELYPTTRNSDALALRAIYRLPYRAALKGEARTYADSWGISARNFELRYTHPLRESLLLEAKLRQYQQNGADFYSDLFDYSEATNFRARDKELSDYTTSTLGLGVTYRLPGNWSLLSDRNTINLYWDYMMFDYDNFSDVRVHERETNTLGAGEEPSYKFASNVIRLYWSLWF</sequence>